<organism evidence="3">
    <name type="scientific">Triticum aestivum</name>
    <name type="common">Wheat</name>
    <dbReference type="NCBI Taxonomy" id="4565"/>
    <lineage>
        <taxon>Eukaryota</taxon>
        <taxon>Viridiplantae</taxon>
        <taxon>Streptophyta</taxon>
        <taxon>Embryophyta</taxon>
        <taxon>Tracheophyta</taxon>
        <taxon>Spermatophyta</taxon>
        <taxon>Magnoliopsida</taxon>
        <taxon>Liliopsida</taxon>
        <taxon>Poales</taxon>
        <taxon>Poaceae</taxon>
        <taxon>BOP clade</taxon>
        <taxon>Pooideae</taxon>
        <taxon>Triticodae</taxon>
        <taxon>Triticeae</taxon>
        <taxon>Triticinae</taxon>
        <taxon>Triticum</taxon>
    </lineage>
</organism>
<proteinExistence type="predicted"/>
<evidence type="ECO:0000256" key="2">
    <source>
        <dbReference type="SAM" id="MobiDB-lite"/>
    </source>
</evidence>
<protein>
    <submittedName>
        <fullName evidence="3">Uncharacterized protein</fullName>
    </submittedName>
</protein>
<feature type="coiled-coil region" evidence="1">
    <location>
        <begin position="27"/>
        <end position="61"/>
    </location>
</feature>
<dbReference type="EnsemblPlants" id="TraesCS6D02G393100.1">
    <property type="protein sequence ID" value="TraesCS6D02G393100.1"/>
    <property type="gene ID" value="TraesCS6D02G393100"/>
</dbReference>
<dbReference type="OMA" id="WMREDLM"/>
<dbReference type="PANTHER" id="PTHR35489">
    <property type="entry name" value="TITAN9"/>
    <property type="match status" value="1"/>
</dbReference>
<keyword evidence="4" id="KW-1185">Reference proteome</keyword>
<evidence type="ECO:0000313" key="3">
    <source>
        <dbReference type="EnsemblPlants" id="TraesCS6D02G393100.1"/>
    </source>
</evidence>
<dbReference type="Proteomes" id="UP000019116">
    <property type="component" value="Chromosome 6D"/>
</dbReference>
<dbReference type="Gramene" id="TraesCS6D03G0902400.1">
    <property type="protein sequence ID" value="TraesCS6D03G0902400.1.CDS"/>
    <property type="gene ID" value="TraesCS6D03G0902400"/>
</dbReference>
<dbReference type="AlphaFoldDB" id="A0A3B6QPK2"/>
<evidence type="ECO:0000313" key="4">
    <source>
        <dbReference type="Proteomes" id="UP000019116"/>
    </source>
</evidence>
<dbReference type="OrthoDB" id="759501at2759"/>
<dbReference type="PANTHER" id="PTHR35489:SF2">
    <property type="entry name" value="TITAN9"/>
    <property type="match status" value="1"/>
</dbReference>
<reference evidence="3" key="1">
    <citation type="submission" date="2018-08" db="EMBL/GenBank/DDBJ databases">
        <authorList>
            <person name="Rossello M."/>
        </authorList>
    </citation>
    <scope>NUCLEOTIDE SEQUENCE [LARGE SCALE GENOMIC DNA]</scope>
    <source>
        <strain evidence="3">cv. Chinese Spring</strain>
    </source>
</reference>
<gene>
    <name evidence="3" type="primary">LOC123142231</name>
</gene>
<reference evidence="3" key="2">
    <citation type="submission" date="2018-10" db="UniProtKB">
        <authorList>
            <consortium name="EnsemblPlants"/>
        </authorList>
    </citation>
    <scope>IDENTIFICATION</scope>
</reference>
<name>A0A3B6QPK2_WHEAT</name>
<evidence type="ECO:0000256" key="1">
    <source>
        <dbReference type="SAM" id="Coils"/>
    </source>
</evidence>
<dbReference type="SMR" id="A0A3B6QPK2"/>
<dbReference type="Gramene" id="TraesCS6D02G393100.1">
    <property type="protein sequence ID" value="TraesCS6D02G393100.1"/>
    <property type="gene ID" value="TraesCS6D02G393100"/>
</dbReference>
<feature type="region of interest" description="Disordered" evidence="2">
    <location>
        <begin position="1"/>
        <end position="23"/>
    </location>
</feature>
<sequence length="186" mass="21044">MENRKNAGLRKRKLPNDGTVQEQEPTIKEMCQALKEMESELQNLRDDNNQLRDELLGKDRQLAETRTLLVDREHKLSNTQTLLVDKEQQLAAQTLLVGTKEFETEILRLKCLLAEKNDTNNYAALVSPETTTEFIQKQTPVSPARTPASNRTNTVQSSVKAIAHHGSFQHEAREQDCCRRGVCSSG</sequence>
<keyword evidence="1" id="KW-0175">Coiled coil</keyword>
<accession>A0A3B6QPK2</accession>